<feature type="compositionally biased region" description="Polar residues" evidence="5">
    <location>
        <begin position="125"/>
        <end position="159"/>
    </location>
</feature>
<dbReference type="WBParaSite" id="TREG1_38590.1">
    <property type="protein sequence ID" value="TREG1_38590.1"/>
    <property type="gene ID" value="TREG1_38590"/>
</dbReference>
<dbReference type="Pfam" id="PF00520">
    <property type="entry name" value="Ion_trans"/>
    <property type="match status" value="1"/>
</dbReference>
<dbReference type="GO" id="GO:0030553">
    <property type="term" value="F:cGMP binding"/>
    <property type="evidence" value="ECO:0007669"/>
    <property type="project" value="TreeGrafter"/>
</dbReference>
<dbReference type="GO" id="GO:0005223">
    <property type="term" value="F:intracellularly cGMP-activated cation channel activity"/>
    <property type="evidence" value="ECO:0007669"/>
    <property type="project" value="TreeGrafter"/>
</dbReference>
<dbReference type="InterPro" id="IPR005821">
    <property type="entry name" value="Ion_trans_dom"/>
</dbReference>
<sequence>MRSHYLNSSRFYIDCLSLLPLDFLYLSIGYKSILRIFRLCKVYKFWQFMDRAERHANYPNLMRSTKLLLYYLTFLHWNACIFQLFNSTAESVFMLTVTPNSPNSGGATTTASTSTQTTSLGTGSHISHNTTSGSTNNRANNSNHSTVQNNHHGNLTTVA</sequence>
<reference evidence="9" key="2">
    <citation type="submission" date="2023-11" db="UniProtKB">
        <authorList>
            <consortium name="WormBaseParasite"/>
        </authorList>
    </citation>
    <scope>IDENTIFICATION</scope>
</reference>
<evidence type="ECO:0000313" key="8">
    <source>
        <dbReference type="Proteomes" id="UP000050795"/>
    </source>
</evidence>
<feature type="transmembrane region" description="Helical" evidence="6">
    <location>
        <begin position="67"/>
        <end position="85"/>
    </location>
</feature>
<accession>A0AA85JV50</accession>
<dbReference type="GO" id="GO:0005886">
    <property type="term" value="C:plasma membrane"/>
    <property type="evidence" value="ECO:0007669"/>
    <property type="project" value="TreeGrafter"/>
</dbReference>
<feature type="domain" description="Ion transport" evidence="7">
    <location>
        <begin position="3"/>
        <end position="85"/>
    </location>
</feature>
<comment type="subcellular location">
    <subcellularLocation>
        <location evidence="1">Membrane</location>
        <topology evidence="1">Multi-pass membrane protein</topology>
    </subcellularLocation>
</comment>
<dbReference type="AlphaFoldDB" id="A0AA85JV50"/>
<evidence type="ECO:0000256" key="2">
    <source>
        <dbReference type="ARBA" id="ARBA00022692"/>
    </source>
</evidence>
<protein>
    <recommendedName>
        <fullName evidence="7">Ion transport domain-containing protein</fullName>
    </recommendedName>
</protein>
<dbReference type="PANTHER" id="PTHR45638:SF4">
    <property type="entry name" value="CYCLIC NUCLEOTIDE-BINDING DOMAIN-CONTAINING PROTEIN"/>
    <property type="match status" value="1"/>
</dbReference>
<evidence type="ECO:0000259" key="7">
    <source>
        <dbReference type="Pfam" id="PF00520"/>
    </source>
</evidence>
<feature type="compositionally biased region" description="Low complexity" evidence="5">
    <location>
        <begin position="104"/>
        <end position="124"/>
    </location>
</feature>
<evidence type="ECO:0000256" key="5">
    <source>
        <dbReference type="SAM" id="MobiDB-lite"/>
    </source>
</evidence>
<keyword evidence="2 6" id="KW-0812">Transmembrane</keyword>
<proteinExistence type="predicted"/>
<dbReference type="SUPFAM" id="SSF81324">
    <property type="entry name" value="Voltage-gated potassium channels"/>
    <property type="match status" value="1"/>
</dbReference>
<feature type="region of interest" description="Disordered" evidence="5">
    <location>
        <begin position="103"/>
        <end position="159"/>
    </location>
</feature>
<dbReference type="GO" id="GO:0044877">
    <property type="term" value="F:protein-containing complex binding"/>
    <property type="evidence" value="ECO:0007669"/>
    <property type="project" value="TreeGrafter"/>
</dbReference>
<dbReference type="GO" id="GO:0017071">
    <property type="term" value="C:intracellular cyclic nucleotide activated cation channel complex"/>
    <property type="evidence" value="ECO:0007669"/>
    <property type="project" value="TreeGrafter"/>
</dbReference>
<keyword evidence="3 6" id="KW-1133">Transmembrane helix</keyword>
<dbReference type="InterPro" id="IPR050866">
    <property type="entry name" value="CNG_cation_channel"/>
</dbReference>
<keyword evidence="4 6" id="KW-0472">Membrane</keyword>
<organism evidence="8 9">
    <name type="scientific">Trichobilharzia regenti</name>
    <name type="common">Nasal bird schistosome</name>
    <dbReference type="NCBI Taxonomy" id="157069"/>
    <lineage>
        <taxon>Eukaryota</taxon>
        <taxon>Metazoa</taxon>
        <taxon>Spiralia</taxon>
        <taxon>Lophotrochozoa</taxon>
        <taxon>Platyhelminthes</taxon>
        <taxon>Trematoda</taxon>
        <taxon>Digenea</taxon>
        <taxon>Strigeidida</taxon>
        <taxon>Schistosomatoidea</taxon>
        <taxon>Schistosomatidae</taxon>
        <taxon>Trichobilharzia</taxon>
    </lineage>
</organism>
<evidence type="ECO:0000256" key="1">
    <source>
        <dbReference type="ARBA" id="ARBA00004141"/>
    </source>
</evidence>
<reference evidence="8" key="1">
    <citation type="submission" date="2022-06" db="EMBL/GenBank/DDBJ databases">
        <authorList>
            <person name="Berger JAMES D."/>
            <person name="Berger JAMES D."/>
        </authorList>
    </citation>
    <scope>NUCLEOTIDE SEQUENCE [LARGE SCALE GENOMIC DNA]</scope>
</reference>
<evidence type="ECO:0000313" key="9">
    <source>
        <dbReference type="WBParaSite" id="TREG1_38590.1"/>
    </source>
</evidence>
<dbReference type="GO" id="GO:0005222">
    <property type="term" value="F:intracellularly cAMP-activated cation channel activity"/>
    <property type="evidence" value="ECO:0007669"/>
    <property type="project" value="TreeGrafter"/>
</dbReference>
<dbReference type="PANTHER" id="PTHR45638">
    <property type="entry name" value="CYCLIC NUCLEOTIDE-GATED CATION CHANNEL SUBUNIT A"/>
    <property type="match status" value="1"/>
</dbReference>
<evidence type="ECO:0000256" key="6">
    <source>
        <dbReference type="SAM" id="Phobius"/>
    </source>
</evidence>
<keyword evidence="8" id="KW-1185">Reference proteome</keyword>
<evidence type="ECO:0000256" key="4">
    <source>
        <dbReference type="ARBA" id="ARBA00023136"/>
    </source>
</evidence>
<evidence type="ECO:0000256" key="3">
    <source>
        <dbReference type="ARBA" id="ARBA00022989"/>
    </source>
</evidence>
<name>A0AA85JV50_TRIRE</name>
<dbReference type="Gene3D" id="1.10.287.70">
    <property type="match status" value="1"/>
</dbReference>
<dbReference type="Proteomes" id="UP000050795">
    <property type="component" value="Unassembled WGS sequence"/>
</dbReference>